<protein>
    <submittedName>
        <fullName evidence="1">Uncharacterized protein</fullName>
    </submittedName>
</protein>
<proteinExistence type="predicted"/>
<accession>A0A3M7PCM9</accession>
<dbReference type="AlphaFoldDB" id="A0A3M7PCM9"/>
<dbReference type="Proteomes" id="UP000276133">
    <property type="component" value="Unassembled WGS sequence"/>
</dbReference>
<comment type="caution">
    <text evidence="1">The sequence shown here is derived from an EMBL/GenBank/DDBJ whole genome shotgun (WGS) entry which is preliminary data.</text>
</comment>
<gene>
    <name evidence="1" type="ORF">BpHYR1_015753</name>
</gene>
<evidence type="ECO:0000313" key="2">
    <source>
        <dbReference type="Proteomes" id="UP000276133"/>
    </source>
</evidence>
<dbReference type="EMBL" id="REGN01011886">
    <property type="protein sequence ID" value="RMZ96812.1"/>
    <property type="molecule type" value="Genomic_DNA"/>
</dbReference>
<dbReference type="OrthoDB" id="10488610at2759"/>
<reference evidence="1 2" key="1">
    <citation type="journal article" date="2018" name="Sci. Rep.">
        <title>Genomic signatures of local adaptation to the degree of environmental predictability in rotifers.</title>
        <authorList>
            <person name="Franch-Gras L."/>
            <person name="Hahn C."/>
            <person name="Garcia-Roger E.M."/>
            <person name="Carmona M.J."/>
            <person name="Serra M."/>
            <person name="Gomez A."/>
        </authorList>
    </citation>
    <scope>NUCLEOTIDE SEQUENCE [LARGE SCALE GENOMIC DNA]</scope>
    <source>
        <strain evidence="1">HYR1</strain>
    </source>
</reference>
<name>A0A3M7PCM9_BRAPC</name>
<keyword evidence="2" id="KW-1185">Reference proteome</keyword>
<sequence>MFQDNFLNQFVLENTFNKNILDFIISNDPSRIFCVNVGPPLGKKTDKKSKMNYEQELAQKCKHNPKLLYHYVNRQKTFKDQIVKLIDNNNQVLLDGNKLLIV</sequence>
<evidence type="ECO:0000313" key="1">
    <source>
        <dbReference type="EMBL" id="RMZ96812.1"/>
    </source>
</evidence>
<organism evidence="1 2">
    <name type="scientific">Brachionus plicatilis</name>
    <name type="common">Marine rotifer</name>
    <name type="synonym">Brachionus muelleri</name>
    <dbReference type="NCBI Taxonomy" id="10195"/>
    <lineage>
        <taxon>Eukaryota</taxon>
        <taxon>Metazoa</taxon>
        <taxon>Spiralia</taxon>
        <taxon>Gnathifera</taxon>
        <taxon>Rotifera</taxon>
        <taxon>Eurotatoria</taxon>
        <taxon>Monogononta</taxon>
        <taxon>Pseudotrocha</taxon>
        <taxon>Ploima</taxon>
        <taxon>Brachionidae</taxon>
        <taxon>Brachionus</taxon>
    </lineage>
</organism>